<dbReference type="Pfam" id="PF00703">
    <property type="entry name" value="Glyco_hydro_2"/>
    <property type="match status" value="1"/>
</dbReference>
<comment type="similarity">
    <text evidence="1">Belongs to the glycosyl hydrolase 2 family.</text>
</comment>
<dbReference type="OrthoDB" id="9762066at2"/>
<feature type="domain" description="Glycosyl hydrolases family 2 sugar binding" evidence="6">
    <location>
        <begin position="110"/>
        <end position="217"/>
    </location>
</feature>
<dbReference type="InterPro" id="IPR013783">
    <property type="entry name" value="Ig-like_fold"/>
</dbReference>
<feature type="domain" description="Glycoside hydrolase family 2" evidence="7">
    <location>
        <begin position="744"/>
        <end position="830"/>
    </location>
</feature>
<dbReference type="PANTHER" id="PTHR42732:SF1">
    <property type="entry name" value="BETA-MANNOSIDASE"/>
    <property type="match status" value="1"/>
</dbReference>
<evidence type="ECO:0000259" key="5">
    <source>
        <dbReference type="Pfam" id="PF02836"/>
    </source>
</evidence>
<feature type="domain" description="Glycoside hydrolase family 2 immunoglobulin-like beta-sandwich" evidence="4">
    <location>
        <begin position="241"/>
        <end position="343"/>
    </location>
</feature>
<sequence>MSISRREFLSSGVVTGAGLALARFMQPSAASAAEREGPNVTSSAVWPIAPRFREAHSFDQGWQFARSDGSVQGLPSDVAGGDLIPPDDKSWEAVTLPHSVRLEPLNAGGGQNFQGVCWYQKRFTAKPEWRGRVVRLTFDGAMSVADIWLNGRHLTTHYGGYLPFVLDLSPLLDFANGNNHVLTVRLNNKDNPEVPPGKPQGELDFVYFGGLYRSVRLEVIHPVHISDPMFANKTAGGGIFVTYPSVSRDAATVQVQVDVSNVSGRTRHAAVRLELWDAAGMSVAKVEREVEINEGSSHAITQMIVVQQPHLWHPYRPYLYQLHAIVLEEGVSVDDQYLRIGIRTFRFDRDEGLVLNGEKFFSLGANRHQDHPYVGCALPASAHYRDAWKLRDAGFTSYRCHYPQHPAFMDACDELGILGIVSNPGWQFIGDAVFRERVYQDAREMIRRDRNHACVVLWEAQLNETDNRSVAAELYRIVHEEYPGKDCYAAGDRITEPVSGFSGWDVEYSRNDGSRPLWTREWGDQVDNWTDQQGSARVDREWGETPMLVQAARHLTALDEIYAELTEPLKPGNARAAGADLWAGIDYYRGYHHQTYFGSPLDLFRLPKFDYYLFQSQRPASRDASDYGSGPMVFIANFATFQSPTTVIVFSNCEEVRLTQNGKLVATQRPDEGYHLPHPPFTFRLEPFSQLHSMLFATGVAAPGTAIGNVKAEGCIGGVVVATHEIKAPGVATHIELIADTCGRSLTADGADWVRLYAHVCDSRGTTYPYGADQVSFHVDGEGAIIGDERLLANPMRAQVGIATALLRTTPRAGMIRIVASAPGLKAAELQIQSVTG</sequence>
<evidence type="ECO:0000313" key="8">
    <source>
        <dbReference type="EMBL" id="RXS94269.1"/>
    </source>
</evidence>
<dbReference type="EMBL" id="SDMK01000003">
    <property type="protein sequence ID" value="RXS94269.1"/>
    <property type="molecule type" value="Genomic_DNA"/>
</dbReference>
<accession>A0A4Q1SB86</accession>
<comment type="caution">
    <text evidence="8">The sequence shown here is derived from an EMBL/GenBank/DDBJ whole genome shotgun (WGS) entry which is preliminary data.</text>
</comment>
<dbReference type="Proteomes" id="UP000290253">
    <property type="component" value="Unassembled WGS sequence"/>
</dbReference>
<dbReference type="PANTHER" id="PTHR42732">
    <property type="entry name" value="BETA-GALACTOSIDASE"/>
    <property type="match status" value="1"/>
</dbReference>
<dbReference type="GO" id="GO:0004553">
    <property type="term" value="F:hydrolase activity, hydrolyzing O-glycosyl compounds"/>
    <property type="evidence" value="ECO:0007669"/>
    <property type="project" value="InterPro"/>
</dbReference>
<dbReference type="Gene3D" id="2.60.40.10">
    <property type="entry name" value="Immunoglobulins"/>
    <property type="match status" value="3"/>
</dbReference>
<organism evidence="8 9">
    <name type="scientific">Silvibacterium dinghuense</name>
    <dbReference type="NCBI Taxonomy" id="1560006"/>
    <lineage>
        <taxon>Bacteria</taxon>
        <taxon>Pseudomonadati</taxon>
        <taxon>Acidobacteriota</taxon>
        <taxon>Terriglobia</taxon>
        <taxon>Terriglobales</taxon>
        <taxon>Acidobacteriaceae</taxon>
        <taxon>Silvibacterium</taxon>
    </lineage>
</organism>
<dbReference type="InterPro" id="IPR051913">
    <property type="entry name" value="GH2_Domain-Containing"/>
</dbReference>
<evidence type="ECO:0000313" key="9">
    <source>
        <dbReference type="Proteomes" id="UP000290253"/>
    </source>
</evidence>
<dbReference type="InterPro" id="IPR017853">
    <property type="entry name" value="GH"/>
</dbReference>
<name>A0A4Q1SB86_9BACT</name>
<dbReference type="InterPro" id="IPR006104">
    <property type="entry name" value="Glyco_hydro_2_N"/>
</dbReference>
<protein>
    <submittedName>
        <fullName evidence="8">Glycoside hydrolase family 2 protein</fullName>
    </submittedName>
</protein>
<evidence type="ECO:0000259" key="7">
    <source>
        <dbReference type="Pfam" id="PF18565"/>
    </source>
</evidence>
<dbReference type="Pfam" id="PF18565">
    <property type="entry name" value="Glyco_hydro2_C5"/>
    <property type="match status" value="1"/>
</dbReference>
<proteinExistence type="inferred from homology"/>
<dbReference type="InterPro" id="IPR008979">
    <property type="entry name" value="Galactose-bd-like_sf"/>
</dbReference>
<dbReference type="SUPFAM" id="SSF49785">
    <property type="entry name" value="Galactose-binding domain-like"/>
    <property type="match status" value="1"/>
</dbReference>
<dbReference type="SUPFAM" id="SSF49303">
    <property type="entry name" value="beta-Galactosidase/glucuronidase domain"/>
    <property type="match status" value="1"/>
</dbReference>
<dbReference type="Gene3D" id="2.60.120.260">
    <property type="entry name" value="Galactose-binding domain-like"/>
    <property type="match status" value="1"/>
</dbReference>
<keyword evidence="2 8" id="KW-0378">Hydrolase</keyword>
<dbReference type="GO" id="GO:0005975">
    <property type="term" value="P:carbohydrate metabolic process"/>
    <property type="evidence" value="ECO:0007669"/>
    <property type="project" value="InterPro"/>
</dbReference>
<evidence type="ECO:0000256" key="2">
    <source>
        <dbReference type="ARBA" id="ARBA00022801"/>
    </source>
</evidence>
<dbReference type="InterPro" id="IPR036156">
    <property type="entry name" value="Beta-gal/glucu_dom_sf"/>
</dbReference>
<dbReference type="RefSeq" id="WP_129209007.1">
    <property type="nucleotide sequence ID" value="NZ_BMGU01000005.1"/>
</dbReference>
<dbReference type="InterPro" id="IPR006102">
    <property type="entry name" value="Ig-like_GH2"/>
</dbReference>
<dbReference type="InterPro" id="IPR006103">
    <property type="entry name" value="Glyco_hydro_2_cat"/>
</dbReference>
<dbReference type="InterPro" id="IPR040605">
    <property type="entry name" value="Glyco_hydro2_dom5"/>
</dbReference>
<feature type="domain" description="Glycoside hydrolase family 2 catalytic" evidence="5">
    <location>
        <begin position="349"/>
        <end position="480"/>
    </location>
</feature>
<gene>
    <name evidence="8" type="ORF">ESZ00_14285</name>
</gene>
<dbReference type="Gene3D" id="3.20.20.80">
    <property type="entry name" value="Glycosidases"/>
    <property type="match status" value="1"/>
</dbReference>
<reference evidence="8 9" key="1">
    <citation type="journal article" date="2016" name="Int. J. Syst. Evol. Microbiol.">
        <title>Acidipila dinghuensis sp. nov., an acidobacterium isolated from forest soil.</title>
        <authorList>
            <person name="Jiang Y.W."/>
            <person name="Wang J."/>
            <person name="Chen M.H."/>
            <person name="Lv Y.Y."/>
            <person name="Qiu L.H."/>
        </authorList>
    </citation>
    <scope>NUCLEOTIDE SEQUENCE [LARGE SCALE GENOMIC DNA]</scope>
    <source>
        <strain evidence="8 9">DHOF10</strain>
    </source>
</reference>
<keyword evidence="9" id="KW-1185">Reference proteome</keyword>
<evidence type="ECO:0000256" key="1">
    <source>
        <dbReference type="ARBA" id="ARBA00007401"/>
    </source>
</evidence>
<dbReference type="SUPFAM" id="SSF51445">
    <property type="entry name" value="(Trans)glycosidases"/>
    <property type="match status" value="1"/>
</dbReference>
<evidence type="ECO:0000256" key="3">
    <source>
        <dbReference type="ARBA" id="ARBA00023295"/>
    </source>
</evidence>
<dbReference type="AlphaFoldDB" id="A0A4Q1SB86"/>
<dbReference type="InterPro" id="IPR006311">
    <property type="entry name" value="TAT_signal"/>
</dbReference>
<dbReference type="Pfam" id="PF02837">
    <property type="entry name" value="Glyco_hydro_2_N"/>
    <property type="match status" value="1"/>
</dbReference>
<keyword evidence="3" id="KW-0326">Glycosidase</keyword>
<evidence type="ECO:0000259" key="4">
    <source>
        <dbReference type="Pfam" id="PF00703"/>
    </source>
</evidence>
<dbReference type="PROSITE" id="PS51318">
    <property type="entry name" value="TAT"/>
    <property type="match status" value="1"/>
</dbReference>
<dbReference type="Pfam" id="PF02836">
    <property type="entry name" value="Glyco_hydro_2_C"/>
    <property type="match status" value="1"/>
</dbReference>
<evidence type="ECO:0000259" key="6">
    <source>
        <dbReference type="Pfam" id="PF02837"/>
    </source>
</evidence>